<accession>A0A195BBI4</accession>
<dbReference type="EMBL" id="KQ976532">
    <property type="protein sequence ID" value="KYM81575.1"/>
    <property type="molecule type" value="Genomic_DNA"/>
</dbReference>
<reference evidence="1 2" key="1">
    <citation type="submission" date="2015-09" db="EMBL/GenBank/DDBJ databases">
        <title>Atta colombica WGS genome.</title>
        <authorList>
            <person name="Nygaard S."/>
            <person name="Hu H."/>
            <person name="Boomsma J."/>
            <person name="Zhang G."/>
        </authorList>
    </citation>
    <scope>NUCLEOTIDE SEQUENCE [LARGE SCALE GENOMIC DNA]</scope>
    <source>
        <strain evidence="1">Treedump-2</strain>
        <tissue evidence="1">Whole body</tissue>
    </source>
</reference>
<proteinExistence type="predicted"/>
<organism evidence="1 2">
    <name type="scientific">Atta colombica</name>
    <dbReference type="NCBI Taxonomy" id="520822"/>
    <lineage>
        <taxon>Eukaryota</taxon>
        <taxon>Metazoa</taxon>
        <taxon>Ecdysozoa</taxon>
        <taxon>Arthropoda</taxon>
        <taxon>Hexapoda</taxon>
        <taxon>Insecta</taxon>
        <taxon>Pterygota</taxon>
        <taxon>Neoptera</taxon>
        <taxon>Endopterygota</taxon>
        <taxon>Hymenoptera</taxon>
        <taxon>Apocrita</taxon>
        <taxon>Aculeata</taxon>
        <taxon>Formicoidea</taxon>
        <taxon>Formicidae</taxon>
        <taxon>Myrmicinae</taxon>
        <taxon>Atta</taxon>
    </lineage>
</organism>
<name>A0A195BBI4_9HYME</name>
<sequence>MTCPHQGPHVMSQQASKMSICLDESEELKNPSKISGALRVQHSDLSRLELLIRPTTHEIFGNVKLEQL</sequence>
<gene>
    <name evidence="1" type="ORF">ALC53_07962</name>
</gene>
<evidence type="ECO:0000313" key="2">
    <source>
        <dbReference type="Proteomes" id="UP000078540"/>
    </source>
</evidence>
<dbReference type="AlphaFoldDB" id="A0A195BBI4"/>
<dbReference type="Proteomes" id="UP000078540">
    <property type="component" value="Unassembled WGS sequence"/>
</dbReference>
<protein>
    <submittedName>
        <fullName evidence="1">Uncharacterized protein</fullName>
    </submittedName>
</protein>
<keyword evidence="2" id="KW-1185">Reference proteome</keyword>
<evidence type="ECO:0000313" key="1">
    <source>
        <dbReference type="EMBL" id="KYM81575.1"/>
    </source>
</evidence>